<evidence type="ECO:0000313" key="4">
    <source>
        <dbReference type="Proteomes" id="UP000078546"/>
    </source>
</evidence>
<evidence type="ECO:0000256" key="1">
    <source>
        <dbReference type="SAM" id="MobiDB-lite"/>
    </source>
</evidence>
<feature type="transmembrane region" description="Helical" evidence="2">
    <location>
        <begin position="417"/>
        <end position="436"/>
    </location>
</feature>
<gene>
    <name evidence="3" type="ORF">POVCU1_011600</name>
</gene>
<dbReference type="AlphaFoldDB" id="A0A1A8VYT4"/>
<feature type="compositionally biased region" description="Basic and acidic residues" evidence="1">
    <location>
        <begin position="543"/>
        <end position="561"/>
    </location>
</feature>
<protein>
    <submittedName>
        <fullName evidence="3">Uncharacterized protein</fullName>
    </submittedName>
</protein>
<reference evidence="4" key="1">
    <citation type="submission" date="2016-05" db="EMBL/GenBank/DDBJ databases">
        <authorList>
            <person name="Naeem Raeece"/>
        </authorList>
    </citation>
    <scope>NUCLEOTIDE SEQUENCE [LARGE SCALE GENOMIC DNA]</scope>
</reference>
<feature type="transmembrane region" description="Helical" evidence="2">
    <location>
        <begin position="227"/>
        <end position="246"/>
    </location>
</feature>
<sequence length="575" mass="66110">MVDPRTRVGTHKRAGITNVLYNLWDKEPGKLRAGAMCKMGRRETEQEVMEQICINQEESSALICVLWPGVERSSGFKRKKCHRVRWSYINISVQRLFESNIVIPEINQRYAYFSCLFDLFIMTLRSKTQRMKATRAFCLALQVALFLLMRSRAKGMQGKIRNTDTTVRCKAGRGFININEHNKKYSLKSRNDTKITTKFIVRFSKKDILTCIQRIPLTTCEYVVPSLRIMSGLGNMLLFMYFLNLFRLINRTHRNVLIDITEKINSNIFLFNTISDVVNMIPKEMPTFCILSFFSLTQLLSHTFLSRLMSYLFYSKEEREGNVTVIREKQIGTSSMGDFQSCGSTKGGENNPKDGSITIVGGVAKGVVKGEGIHENSSERIAMLKHMCTLSHTGLVTMYVFNRIQKSLNCCNDNMSVFINFYTLVSGLLSKLYICFFVKKKKLIPKNLLLFFLVQSMTPPNYGVYFLSVRQKEVQNRPSSASFDDAKDIGAIEKLEGLESIRKPNYAPPPRANMGPDCTHIHKCRNAKEEEGIITMGIWGKEENREKKKKWGEKERETEKGKKIKNKKRTFFVHL</sequence>
<name>A0A1A8VYT4_PLAOA</name>
<dbReference type="EMBL" id="FLQV01000217">
    <property type="protein sequence ID" value="SBS84864.1"/>
    <property type="molecule type" value="Genomic_DNA"/>
</dbReference>
<accession>A0A1A8VYT4</accession>
<feature type="region of interest" description="Disordered" evidence="1">
    <location>
        <begin position="543"/>
        <end position="563"/>
    </location>
</feature>
<feature type="transmembrane region" description="Helical" evidence="2">
    <location>
        <begin position="448"/>
        <end position="467"/>
    </location>
</feature>
<dbReference type="Proteomes" id="UP000078546">
    <property type="component" value="Unassembled WGS sequence"/>
</dbReference>
<keyword evidence="2" id="KW-0472">Membrane</keyword>
<proteinExistence type="predicted"/>
<organism evidence="3 4">
    <name type="scientific">Plasmodium ovale curtisi</name>
    <dbReference type="NCBI Taxonomy" id="864141"/>
    <lineage>
        <taxon>Eukaryota</taxon>
        <taxon>Sar</taxon>
        <taxon>Alveolata</taxon>
        <taxon>Apicomplexa</taxon>
        <taxon>Aconoidasida</taxon>
        <taxon>Haemosporida</taxon>
        <taxon>Plasmodiidae</taxon>
        <taxon>Plasmodium</taxon>
        <taxon>Plasmodium (Plasmodium)</taxon>
    </lineage>
</organism>
<evidence type="ECO:0000313" key="3">
    <source>
        <dbReference type="EMBL" id="SBS84864.1"/>
    </source>
</evidence>
<evidence type="ECO:0000256" key="2">
    <source>
        <dbReference type="SAM" id="Phobius"/>
    </source>
</evidence>
<keyword evidence="2" id="KW-1133">Transmembrane helix</keyword>
<keyword evidence="2" id="KW-0812">Transmembrane</keyword>